<feature type="signal peptide" evidence="2">
    <location>
        <begin position="1"/>
        <end position="32"/>
    </location>
</feature>
<feature type="compositionally biased region" description="Basic and acidic residues" evidence="1">
    <location>
        <begin position="122"/>
        <end position="146"/>
    </location>
</feature>
<evidence type="ECO:0000313" key="4">
    <source>
        <dbReference type="Proteomes" id="UP000199004"/>
    </source>
</evidence>
<feature type="chain" id="PRO_5011580948" description="Secreted protein" evidence="2">
    <location>
        <begin position="33"/>
        <end position="165"/>
    </location>
</feature>
<evidence type="ECO:0000256" key="1">
    <source>
        <dbReference type="SAM" id="MobiDB-lite"/>
    </source>
</evidence>
<sequence length="165" mass="18283">MHRTSLTRLDARLLAAAVLSGLFVTSVPAAYAAEQDWYSRSTPLTAVEDGEAQALAYGTSYTKDGYLKNHTYYRDPRAGGDAVYTETGYTYFAPDQDGGSSWSEYGDSDQSDRSSSGAWVDQYDKDDYSSSHSDADKGRVHSKVCEDQDWSPDACSRRPFFTFTL</sequence>
<gene>
    <name evidence="3" type="ORF">SAMN05192576_2368</name>
</gene>
<name>A0A1H0CAH5_9ACTN</name>
<dbReference type="Proteomes" id="UP000199004">
    <property type="component" value="Unassembled WGS sequence"/>
</dbReference>
<dbReference type="EMBL" id="FNIC01000003">
    <property type="protein sequence ID" value="SDN54879.1"/>
    <property type="molecule type" value="Genomic_DNA"/>
</dbReference>
<dbReference type="AlphaFoldDB" id="A0A1H0CAH5"/>
<feature type="region of interest" description="Disordered" evidence="1">
    <location>
        <begin position="93"/>
        <end position="152"/>
    </location>
</feature>
<reference evidence="4" key="1">
    <citation type="submission" date="2016-10" db="EMBL/GenBank/DDBJ databases">
        <authorList>
            <person name="Varghese N."/>
            <person name="Submissions S."/>
        </authorList>
    </citation>
    <scope>NUCLEOTIDE SEQUENCE [LARGE SCALE GENOMIC DNA]</scope>
    <source>
        <strain evidence="4">CGMCC 1.11147</strain>
    </source>
</reference>
<accession>A0A1H0CAH5</accession>
<protein>
    <recommendedName>
        <fullName evidence="5">Secreted protein</fullName>
    </recommendedName>
</protein>
<evidence type="ECO:0000256" key="2">
    <source>
        <dbReference type="SAM" id="SignalP"/>
    </source>
</evidence>
<keyword evidence="2" id="KW-0732">Signal</keyword>
<evidence type="ECO:0008006" key="5">
    <source>
        <dbReference type="Google" id="ProtNLM"/>
    </source>
</evidence>
<dbReference type="STRING" id="1005944.SAMN05192576_2368"/>
<evidence type="ECO:0000313" key="3">
    <source>
        <dbReference type="EMBL" id="SDN54879.1"/>
    </source>
</evidence>
<proteinExistence type="predicted"/>
<organism evidence="3 4">
    <name type="scientific">Nocardioides szechwanensis</name>
    <dbReference type="NCBI Taxonomy" id="1005944"/>
    <lineage>
        <taxon>Bacteria</taxon>
        <taxon>Bacillati</taxon>
        <taxon>Actinomycetota</taxon>
        <taxon>Actinomycetes</taxon>
        <taxon>Propionibacteriales</taxon>
        <taxon>Nocardioidaceae</taxon>
        <taxon>Nocardioides</taxon>
    </lineage>
</organism>
<keyword evidence="4" id="KW-1185">Reference proteome</keyword>
<dbReference type="RefSeq" id="WP_170254243.1">
    <property type="nucleotide sequence ID" value="NZ_BKAE01000006.1"/>
</dbReference>